<evidence type="ECO:0000313" key="1">
    <source>
        <dbReference type="EMBL" id="ADG13012.1"/>
    </source>
</evidence>
<evidence type="ECO:0000313" key="2">
    <source>
        <dbReference type="Proteomes" id="UP000002061"/>
    </source>
</evidence>
<protein>
    <submittedName>
        <fullName evidence="1">Uncharacterized protein</fullName>
    </submittedName>
</protein>
<sequence length="269" mass="31524">MRKITLFLLFLLSLGAVNGLVIAEVNYSFYFTGELVNNNPYPVFIGLPYKIDFEEKSLSVPKSALEVDISKANSSLLYTYYEANFNGIKGIWLYPYSSKKIIIYSEPIVKQVSVSDNLTEYSIIGPVVYNKIDVINLHDIFKNLRYRNVEIKNFKMYVSGYIKKENTETLSIIFPIPVMFNRYSQFFKIKPDLDIWTTYDKWYYHQIKNVERLEEIKSDDPLIPESNIDNPLIPKGMLIQSSYYMQKIPTIYYTTSSDEPLEFSYVMYK</sequence>
<proteinExistence type="predicted"/>
<dbReference type="GeneID" id="9131344"/>
<dbReference type="RefSeq" id="WP_013099758.1">
    <property type="nucleotide sequence ID" value="NC_014122.1"/>
</dbReference>
<accession>D5VR09</accession>
<dbReference type="Proteomes" id="UP000002061">
    <property type="component" value="Chromosome"/>
</dbReference>
<reference evidence="1" key="1">
    <citation type="submission" date="2010-04" db="EMBL/GenBank/DDBJ databases">
        <title>Complete sequence of Methanocaldococcus infernus ME.</title>
        <authorList>
            <consortium name="US DOE Joint Genome Institute"/>
            <person name="Lucas S."/>
            <person name="Copeland A."/>
            <person name="Lapidus A."/>
            <person name="Cheng J.-F."/>
            <person name="Bruce D."/>
            <person name="Goodwin L."/>
            <person name="Pitluck S."/>
            <person name="Munk A.C."/>
            <person name="Detter J.C."/>
            <person name="Han C."/>
            <person name="Tapia R."/>
            <person name="Land M."/>
            <person name="Hauser L."/>
            <person name="Kyrpides N."/>
            <person name="Mikhailova N."/>
            <person name="Sieprawska-Lupa M."/>
            <person name="Whitman W.B."/>
            <person name="Woyke T."/>
        </authorList>
    </citation>
    <scope>NUCLEOTIDE SEQUENCE [LARGE SCALE GENOMIC DNA]</scope>
    <source>
        <strain evidence="1">ME</strain>
    </source>
</reference>
<dbReference type="eggNOG" id="arCOG05054">
    <property type="taxonomic scope" value="Archaea"/>
</dbReference>
<dbReference type="EMBL" id="CP002009">
    <property type="protein sequence ID" value="ADG13012.1"/>
    <property type="molecule type" value="Genomic_DNA"/>
</dbReference>
<name>D5VR09_METIM</name>
<organism evidence="1 2">
    <name type="scientific">Methanocaldococcus infernus (strain DSM 11812 / JCM 15783 / ME)</name>
    <dbReference type="NCBI Taxonomy" id="573063"/>
    <lineage>
        <taxon>Archaea</taxon>
        <taxon>Methanobacteriati</taxon>
        <taxon>Methanobacteriota</taxon>
        <taxon>Methanomada group</taxon>
        <taxon>Methanococci</taxon>
        <taxon>Methanococcales</taxon>
        <taxon>Methanocaldococcaceae</taxon>
        <taxon>Methanocaldococcus</taxon>
    </lineage>
</organism>
<dbReference type="HOGENOM" id="CLU_978658_0_0_2"/>
<dbReference type="AlphaFoldDB" id="D5VR09"/>
<gene>
    <name evidence="1" type="ordered locus">Metin_0342</name>
</gene>
<dbReference type="KEGG" id="mif:Metin_0342"/>
<keyword evidence="2" id="KW-1185">Reference proteome</keyword>
<dbReference type="STRING" id="573063.Metin_0342"/>
<dbReference type="OrthoDB" id="66027at2157"/>